<gene>
    <name evidence="3" type="ORF">FNK824_LOCUS36496</name>
    <name evidence="2" type="ORF">SEV965_LOCUS21264</name>
</gene>
<reference evidence="2" key="1">
    <citation type="submission" date="2021-02" db="EMBL/GenBank/DDBJ databases">
        <authorList>
            <person name="Nowell W R."/>
        </authorList>
    </citation>
    <scope>NUCLEOTIDE SEQUENCE</scope>
</reference>
<keyword evidence="1" id="KW-0472">Membrane</keyword>
<evidence type="ECO:0000313" key="2">
    <source>
        <dbReference type="EMBL" id="CAF1203224.1"/>
    </source>
</evidence>
<keyword evidence="1" id="KW-0812">Transmembrane</keyword>
<keyword evidence="1" id="KW-1133">Transmembrane helix</keyword>
<accession>A0A814WLF0</accession>
<dbReference type="EMBL" id="CAJNOU010001430">
    <property type="protein sequence ID" value="CAF1203224.1"/>
    <property type="molecule type" value="Genomic_DNA"/>
</dbReference>
<sequence>MANVCPLLIRPSFTGHTYHDFQLQFESPTTNCTVDPIQNLLLINFSRISNLTSNNISYALYDLAKPNNELPHVQVFPNDRVNFCIRSAFNADQNDITCHEFYMVTMLTSLDRTLWPLLIIFGYIIILLIAMFTSLVSQIFDKLSQTIFSGSITKKLLQTRDIFSFLPTSQRNLHDIGLTKFDEKKEFSKALDLIAKDCRTNTGAYIIQTSKFDEPICLDYF</sequence>
<proteinExistence type="predicted"/>
<name>A0A814WLF0_9BILA</name>
<dbReference type="AlphaFoldDB" id="A0A814WLF0"/>
<evidence type="ECO:0000256" key="1">
    <source>
        <dbReference type="SAM" id="Phobius"/>
    </source>
</evidence>
<protein>
    <submittedName>
        <fullName evidence="2">Uncharacterized protein</fullName>
    </submittedName>
</protein>
<dbReference type="Proteomes" id="UP000663874">
    <property type="component" value="Unassembled WGS sequence"/>
</dbReference>
<dbReference type="EMBL" id="CAJOBE010016952">
    <property type="protein sequence ID" value="CAF4205782.1"/>
    <property type="molecule type" value="Genomic_DNA"/>
</dbReference>
<organism evidence="2 4">
    <name type="scientific">Rotaria sordida</name>
    <dbReference type="NCBI Taxonomy" id="392033"/>
    <lineage>
        <taxon>Eukaryota</taxon>
        <taxon>Metazoa</taxon>
        <taxon>Spiralia</taxon>
        <taxon>Gnathifera</taxon>
        <taxon>Rotifera</taxon>
        <taxon>Eurotatoria</taxon>
        <taxon>Bdelloidea</taxon>
        <taxon>Philodinida</taxon>
        <taxon>Philodinidae</taxon>
        <taxon>Rotaria</taxon>
    </lineage>
</organism>
<evidence type="ECO:0000313" key="4">
    <source>
        <dbReference type="Proteomes" id="UP000663889"/>
    </source>
</evidence>
<comment type="caution">
    <text evidence="2">The sequence shown here is derived from an EMBL/GenBank/DDBJ whole genome shotgun (WGS) entry which is preliminary data.</text>
</comment>
<evidence type="ECO:0000313" key="3">
    <source>
        <dbReference type="EMBL" id="CAF4205782.1"/>
    </source>
</evidence>
<dbReference type="Proteomes" id="UP000663889">
    <property type="component" value="Unassembled WGS sequence"/>
</dbReference>
<feature type="transmembrane region" description="Helical" evidence="1">
    <location>
        <begin position="114"/>
        <end position="136"/>
    </location>
</feature>